<evidence type="ECO:0000256" key="3">
    <source>
        <dbReference type="ARBA" id="ARBA00022989"/>
    </source>
</evidence>
<feature type="transmembrane region" description="Helical" evidence="5">
    <location>
        <begin position="194"/>
        <end position="214"/>
    </location>
</feature>
<feature type="transmembrane region" description="Helical" evidence="5">
    <location>
        <begin position="253"/>
        <end position="274"/>
    </location>
</feature>
<dbReference type="PANTHER" id="PTHR23291:SF112">
    <property type="entry name" value="GROWTH HORMONE-INDUCIBLE TRANSMEMBRANE PROTEIN"/>
    <property type="match status" value="1"/>
</dbReference>
<protein>
    <submittedName>
        <fullName evidence="6">Bax Inhibitor family protein</fullName>
    </submittedName>
</protein>
<name>A0A8H7CHK9_9AGAR</name>
<evidence type="ECO:0000313" key="6">
    <source>
        <dbReference type="EMBL" id="KAF7337705.1"/>
    </source>
</evidence>
<proteinExistence type="inferred from homology"/>
<feature type="transmembrane region" description="Helical" evidence="5">
    <location>
        <begin position="226"/>
        <end position="247"/>
    </location>
</feature>
<keyword evidence="2 5" id="KW-0812">Transmembrane</keyword>
<comment type="similarity">
    <text evidence="5">Belongs to the BI1 family.</text>
</comment>
<dbReference type="PANTHER" id="PTHR23291">
    <property type="entry name" value="BAX INHIBITOR-RELATED"/>
    <property type="match status" value="1"/>
</dbReference>
<feature type="transmembrane region" description="Helical" evidence="5">
    <location>
        <begin position="141"/>
        <end position="162"/>
    </location>
</feature>
<sequence>MQRLNLSTLRPRAMPAAGRAARSNIRNLSNFRPNVLQMLEKQRASVQPLFKFKFPRYSTDSPIIETVRPISWRRIALLVGGVAGTVVILEGTLNRQTNLTRAERSLLNISFGYTGIGMAITAATAFAIFKSGAAYRIMAAHPWTVFGWSLVGGLGSLFGVLYTPLRRPVRNTCGGWCLFNAVEGSPIFFLNPALVARVGLYTLGVVGALSYTAATATNDKYLRLGGPLLAGLSVVTLSSLSPLVLPATAVRTLASTEFISLYGGLAIFGGYVLYDTQRILEHAREIERGLRKFDPINEAIGLQLDIYGIL</sequence>
<dbReference type="OrthoDB" id="1277691at2759"/>
<evidence type="ECO:0000256" key="2">
    <source>
        <dbReference type="ARBA" id="ARBA00022692"/>
    </source>
</evidence>
<gene>
    <name evidence="6" type="ORF">MSAN_02244000</name>
</gene>
<comment type="caution">
    <text evidence="6">The sequence shown here is derived from an EMBL/GenBank/DDBJ whole genome shotgun (WGS) entry which is preliminary data.</text>
</comment>
<dbReference type="EMBL" id="JACAZH010000033">
    <property type="protein sequence ID" value="KAF7337705.1"/>
    <property type="molecule type" value="Genomic_DNA"/>
</dbReference>
<evidence type="ECO:0000256" key="1">
    <source>
        <dbReference type="ARBA" id="ARBA00004141"/>
    </source>
</evidence>
<dbReference type="InterPro" id="IPR006214">
    <property type="entry name" value="Bax_inhibitor_1-related"/>
</dbReference>
<keyword evidence="7" id="KW-1185">Reference proteome</keyword>
<evidence type="ECO:0000313" key="7">
    <source>
        <dbReference type="Proteomes" id="UP000623467"/>
    </source>
</evidence>
<dbReference type="GO" id="GO:0005743">
    <property type="term" value="C:mitochondrial inner membrane"/>
    <property type="evidence" value="ECO:0007669"/>
    <property type="project" value="TreeGrafter"/>
</dbReference>
<accession>A0A8H7CHK9</accession>
<feature type="transmembrane region" description="Helical" evidence="5">
    <location>
        <begin position="105"/>
        <end position="129"/>
    </location>
</feature>
<comment type="subcellular location">
    <subcellularLocation>
        <location evidence="1">Membrane</location>
        <topology evidence="1">Multi-pass membrane protein</topology>
    </subcellularLocation>
</comment>
<evidence type="ECO:0000256" key="5">
    <source>
        <dbReference type="RuleBase" id="RU004379"/>
    </source>
</evidence>
<keyword evidence="3 5" id="KW-1133">Transmembrane helix</keyword>
<keyword evidence="4 5" id="KW-0472">Membrane</keyword>
<reference evidence="6" key="1">
    <citation type="submission" date="2020-05" db="EMBL/GenBank/DDBJ databases">
        <title>Mycena genomes resolve the evolution of fungal bioluminescence.</title>
        <authorList>
            <person name="Tsai I.J."/>
        </authorList>
    </citation>
    <scope>NUCLEOTIDE SEQUENCE</scope>
    <source>
        <strain evidence="6">160909Yilan</strain>
    </source>
</reference>
<evidence type="ECO:0000256" key="4">
    <source>
        <dbReference type="ARBA" id="ARBA00023136"/>
    </source>
</evidence>
<feature type="transmembrane region" description="Helical" evidence="5">
    <location>
        <begin position="75"/>
        <end position="93"/>
    </location>
</feature>
<organism evidence="6 7">
    <name type="scientific">Mycena sanguinolenta</name>
    <dbReference type="NCBI Taxonomy" id="230812"/>
    <lineage>
        <taxon>Eukaryota</taxon>
        <taxon>Fungi</taxon>
        <taxon>Dikarya</taxon>
        <taxon>Basidiomycota</taxon>
        <taxon>Agaricomycotina</taxon>
        <taxon>Agaricomycetes</taxon>
        <taxon>Agaricomycetidae</taxon>
        <taxon>Agaricales</taxon>
        <taxon>Marasmiineae</taxon>
        <taxon>Mycenaceae</taxon>
        <taxon>Mycena</taxon>
    </lineage>
</organism>
<dbReference type="AlphaFoldDB" id="A0A8H7CHK9"/>
<dbReference type="Pfam" id="PF01027">
    <property type="entry name" value="Bax1-I"/>
    <property type="match status" value="1"/>
</dbReference>
<dbReference type="Proteomes" id="UP000623467">
    <property type="component" value="Unassembled WGS sequence"/>
</dbReference>